<comment type="function">
    <text evidence="5">Required for morphogenesis and for the elongation of the flagellar filament by facilitating polymerization of the flagellin monomers at the tip of growing filament. Forms a capping structure, which prevents flagellin subunits (transported through the central channel of the flagellum) from leaking out without polymerization at the distal end.</text>
</comment>
<dbReference type="OrthoDB" id="9776025at2"/>
<dbReference type="EMBL" id="QSLN01000001">
    <property type="protein sequence ID" value="RDV84788.1"/>
    <property type="molecule type" value="Genomic_DNA"/>
</dbReference>
<comment type="caution">
    <text evidence="8">The sequence shown here is derived from an EMBL/GenBank/DDBJ whole genome shotgun (WGS) entry which is preliminary data.</text>
</comment>
<dbReference type="Pfam" id="PF07196">
    <property type="entry name" value="Flagellin_IN"/>
    <property type="match status" value="1"/>
</dbReference>
<dbReference type="InterPro" id="IPR040026">
    <property type="entry name" value="FliD"/>
</dbReference>
<gene>
    <name evidence="8" type="ORF">DXX99_01725</name>
</gene>
<dbReference type="GO" id="GO:0071973">
    <property type="term" value="P:bacterial-type flagellum-dependent cell motility"/>
    <property type="evidence" value="ECO:0007669"/>
    <property type="project" value="TreeGrafter"/>
</dbReference>
<comment type="similarity">
    <text evidence="1 5">Belongs to the FliD family.</text>
</comment>
<sequence length="463" mass="49709">MCMADMRIVGIFSGLDTQSIIDKLMALERKPIELLQQKEARLEQQKAAWQKIGQDLNALNAALFDLTLSSTFAAKAAVSSNASILTAQAFSTAQLGTYNITVTQLAQAQSVASNAYADPTAALNLSGTFQINGKSITVATTDSLYSIRDKINAAGAGVTATVVLQQTGSYRLVITSQTTGSAGAISFVDDATTKVLQSLGILTSTGAVANQLTPAQDAVFTVNGLQLTRNSNTVTDAIPGVTLQLQGAGSVTLNITTDVQAIKDKIKNFVDKYNALMQDISEYTKYDPNTKTAGVLMGDASLYQLQSSLRRWISDFVSNLPYPYNSLSGIGVTTSGEAPTLSIDDTKLSQTLSQAPDKVAQLFSQNSGSASPSQADGVAVRLSKILNLWLTGTGTTGVGFLQAKDNYFSQEIRSIEDQIRSMEERLKVRERVLWQQFTAMEEFLAQLNAQSSWLAQKFAQLNK</sequence>
<keyword evidence="4 5" id="KW-0975">Bacterial flagellum</keyword>
<feature type="domain" description="Flagellar hook-associated protein 2 N-terminal" evidence="6">
    <location>
        <begin position="13"/>
        <end position="109"/>
    </location>
</feature>
<evidence type="ECO:0000256" key="3">
    <source>
        <dbReference type="ARBA" id="ARBA00023054"/>
    </source>
</evidence>
<dbReference type="Pfam" id="PF02465">
    <property type="entry name" value="FliD_N"/>
    <property type="match status" value="1"/>
</dbReference>
<protein>
    <recommendedName>
        <fullName evidence="5">Flagellar hook-associated protein 2</fullName>
        <shortName evidence="5">HAP2</shortName>
    </recommendedName>
    <alternativeName>
        <fullName evidence="5">Flagellar cap protein</fullName>
    </alternativeName>
</protein>
<dbReference type="Pfam" id="PF07195">
    <property type="entry name" value="FliD_C"/>
    <property type="match status" value="1"/>
</dbReference>
<dbReference type="InterPro" id="IPR010810">
    <property type="entry name" value="Flagellin_hook_IN_motif"/>
</dbReference>
<name>A0A3D8P826_9THEO</name>
<evidence type="ECO:0000256" key="4">
    <source>
        <dbReference type="ARBA" id="ARBA00023143"/>
    </source>
</evidence>
<dbReference type="Proteomes" id="UP000256329">
    <property type="component" value="Unassembled WGS sequence"/>
</dbReference>
<evidence type="ECO:0000313" key="8">
    <source>
        <dbReference type="EMBL" id="RDV84788.1"/>
    </source>
</evidence>
<dbReference type="GO" id="GO:0005576">
    <property type="term" value="C:extracellular region"/>
    <property type="evidence" value="ECO:0007669"/>
    <property type="project" value="UniProtKB-SubCell"/>
</dbReference>
<dbReference type="GO" id="GO:0007155">
    <property type="term" value="P:cell adhesion"/>
    <property type="evidence" value="ECO:0007669"/>
    <property type="project" value="InterPro"/>
</dbReference>
<keyword evidence="5" id="KW-0964">Secreted</keyword>
<dbReference type="PANTHER" id="PTHR30288:SF0">
    <property type="entry name" value="FLAGELLAR HOOK-ASSOCIATED PROTEIN 2"/>
    <property type="match status" value="1"/>
</dbReference>
<keyword evidence="9" id="KW-1185">Reference proteome</keyword>
<dbReference type="GO" id="GO:0009421">
    <property type="term" value="C:bacterial-type flagellum filament cap"/>
    <property type="evidence" value="ECO:0007669"/>
    <property type="project" value="InterPro"/>
</dbReference>
<evidence type="ECO:0000313" key="9">
    <source>
        <dbReference type="Proteomes" id="UP000256329"/>
    </source>
</evidence>
<evidence type="ECO:0000259" key="6">
    <source>
        <dbReference type="Pfam" id="PF02465"/>
    </source>
</evidence>
<evidence type="ECO:0000256" key="2">
    <source>
        <dbReference type="ARBA" id="ARBA00011255"/>
    </source>
</evidence>
<comment type="subunit">
    <text evidence="2 5">Homopentamer.</text>
</comment>
<keyword evidence="3" id="KW-0175">Coiled coil</keyword>
<feature type="domain" description="Flagellar hook-associated protein 2 C-terminal" evidence="7">
    <location>
        <begin position="215"/>
        <end position="449"/>
    </location>
</feature>
<dbReference type="PANTHER" id="PTHR30288">
    <property type="entry name" value="FLAGELLAR CAP/ASSEMBLY PROTEIN FLID"/>
    <property type="match status" value="1"/>
</dbReference>
<dbReference type="AlphaFoldDB" id="A0A3D8P826"/>
<dbReference type="InterPro" id="IPR003481">
    <property type="entry name" value="FliD_N"/>
</dbReference>
<reference evidence="8 9" key="1">
    <citation type="submission" date="2018-08" db="EMBL/GenBank/DDBJ databases">
        <title>Form III RuBisCO-mediated autotrophy in Thermodesulfobium bacteria.</title>
        <authorList>
            <person name="Toshchakov S.V."/>
            <person name="Kublanov I.V."/>
            <person name="Frolov E."/>
            <person name="Bonch-Osmolovskaya E.A."/>
            <person name="Tourova T.P."/>
            <person name="Chernych N.A."/>
            <person name="Lebedinsky A.V."/>
        </authorList>
    </citation>
    <scope>NUCLEOTIDE SEQUENCE [LARGE SCALE GENOMIC DNA]</scope>
    <source>
        <strain evidence="8 9">SR</strain>
    </source>
</reference>
<comment type="subcellular location">
    <subcellularLocation>
        <location evidence="5">Secreted</location>
    </subcellularLocation>
    <subcellularLocation>
        <location evidence="5">Bacterial flagellum</location>
    </subcellularLocation>
</comment>
<evidence type="ECO:0000259" key="7">
    <source>
        <dbReference type="Pfam" id="PF07195"/>
    </source>
</evidence>
<accession>A0A3D8P826</accession>
<dbReference type="GO" id="GO:0009424">
    <property type="term" value="C:bacterial-type flagellum hook"/>
    <property type="evidence" value="ECO:0007669"/>
    <property type="project" value="UniProtKB-UniRule"/>
</dbReference>
<evidence type="ECO:0000256" key="1">
    <source>
        <dbReference type="ARBA" id="ARBA00009764"/>
    </source>
</evidence>
<proteinExistence type="inferred from homology"/>
<evidence type="ECO:0000256" key="5">
    <source>
        <dbReference type="RuleBase" id="RU362066"/>
    </source>
</evidence>
<organism evidence="8 9">
    <name type="scientific">Ammonifex thiophilus</name>
    <dbReference type="NCBI Taxonomy" id="444093"/>
    <lineage>
        <taxon>Bacteria</taxon>
        <taxon>Bacillati</taxon>
        <taxon>Bacillota</taxon>
        <taxon>Clostridia</taxon>
        <taxon>Thermoanaerobacterales</taxon>
        <taxon>Thermoanaerobacteraceae</taxon>
        <taxon>Ammonifex</taxon>
    </lineage>
</organism>
<dbReference type="InterPro" id="IPR010809">
    <property type="entry name" value="FliD_C"/>
</dbReference>